<dbReference type="NCBIfam" id="TIGR04567">
    <property type="entry name" value="RNAP_delt_lowGC"/>
    <property type="match status" value="1"/>
</dbReference>
<dbReference type="InterPro" id="IPR029757">
    <property type="entry name" value="RpoE"/>
</dbReference>
<feature type="domain" description="HTH HARE-type" evidence="8">
    <location>
        <begin position="14"/>
        <end position="81"/>
    </location>
</feature>
<evidence type="ECO:0000256" key="4">
    <source>
        <dbReference type="ARBA" id="ARBA00022695"/>
    </source>
</evidence>
<dbReference type="Gene3D" id="1.10.10.1250">
    <property type="entry name" value="RNA polymerase, subunit delta, N-terminal domain"/>
    <property type="match status" value="1"/>
</dbReference>
<accession>A0A926NKF1</accession>
<name>A0A926NKF1_9BACI</name>
<feature type="compositionally biased region" description="Basic residues" evidence="7">
    <location>
        <begin position="95"/>
        <end position="104"/>
    </location>
</feature>
<comment type="caution">
    <text evidence="9">The sequence shown here is derived from an EMBL/GenBank/DDBJ whole genome shotgun (WGS) entry which is preliminary data.</text>
</comment>
<dbReference type="RefSeq" id="WP_191156582.1">
    <property type="nucleotide sequence ID" value="NZ_JACXAI010000005.1"/>
</dbReference>
<gene>
    <name evidence="6 9" type="primary">rpoE</name>
    <name evidence="9" type="ORF">IC621_05560</name>
</gene>
<keyword evidence="3 6" id="KW-0808">Transferase</keyword>
<evidence type="ECO:0000313" key="10">
    <source>
        <dbReference type="Proteomes" id="UP000626844"/>
    </source>
</evidence>
<comment type="similarity">
    <text evidence="1 6">Belongs to the RpoE family.</text>
</comment>
<organism evidence="9 10">
    <name type="scientific">Metabacillus arenae</name>
    <dbReference type="NCBI Taxonomy" id="2771434"/>
    <lineage>
        <taxon>Bacteria</taxon>
        <taxon>Bacillati</taxon>
        <taxon>Bacillota</taxon>
        <taxon>Bacilli</taxon>
        <taxon>Bacillales</taxon>
        <taxon>Bacillaceae</taxon>
        <taxon>Metabacillus</taxon>
    </lineage>
</organism>
<dbReference type="Pfam" id="PF05066">
    <property type="entry name" value="HARE-HTH"/>
    <property type="match status" value="1"/>
</dbReference>
<dbReference type="GO" id="GO:0006351">
    <property type="term" value="P:DNA-templated transcription"/>
    <property type="evidence" value="ECO:0007669"/>
    <property type="project" value="InterPro"/>
</dbReference>
<keyword evidence="10" id="KW-1185">Reference proteome</keyword>
<evidence type="ECO:0000256" key="3">
    <source>
        <dbReference type="ARBA" id="ARBA00022679"/>
    </source>
</evidence>
<reference evidence="9" key="1">
    <citation type="submission" date="2020-09" db="EMBL/GenBank/DDBJ databases">
        <title>A novel bacterium of genus Bacillus, isolated from South China Sea.</title>
        <authorList>
            <person name="Huang H."/>
            <person name="Mo K."/>
            <person name="Hu Y."/>
        </authorList>
    </citation>
    <scope>NUCLEOTIDE SEQUENCE</scope>
    <source>
        <strain evidence="9">IB182487</strain>
    </source>
</reference>
<dbReference type="GO" id="GO:0000428">
    <property type="term" value="C:DNA-directed RNA polymerase complex"/>
    <property type="evidence" value="ECO:0007669"/>
    <property type="project" value="UniProtKB-KW"/>
</dbReference>
<evidence type="ECO:0000256" key="5">
    <source>
        <dbReference type="ARBA" id="ARBA00023163"/>
    </source>
</evidence>
<evidence type="ECO:0000256" key="2">
    <source>
        <dbReference type="ARBA" id="ARBA00022478"/>
    </source>
</evidence>
<feature type="region of interest" description="Disordered" evidence="7">
    <location>
        <begin position="92"/>
        <end position="179"/>
    </location>
</feature>
<keyword evidence="4 6" id="KW-0548">Nucleotidyltransferase</keyword>
<evidence type="ECO:0000256" key="1">
    <source>
        <dbReference type="ARBA" id="ARBA00009828"/>
    </source>
</evidence>
<protein>
    <recommendedName>
        <fullName evidence="6">Probable DNA-directed RNA polymerase subunit delta</fullName>
    </recommendedName>
    <alternativeName>
        <fullName evidence="6">RNAP delta factor</fullName>
    </alternativeName>
</protein>
<dbReference type="InterPro" id="IPR007759">
    <property type="entry name" value="Asxl_HARE-HTH"/>
</dbReference>
<feature type="compositionally biased region" description="Acidic residues" evidence="7">
    <location>
        <begin position="108"/>
        <end position="179"/>
    </location>
</feature>
<dbReference type="InterPro" id="IPR038087">
    <property type="entry name" value="RNAP_delta_N_dom_sf"/>
</dbReference>
<evidence type="ECO:0000256" key="6">
    <source>
        <dbReference type="HAMAP-Rule" id="MF_00357"/>
    </source>
</evidence>
<comment type="function">
    <text evidence="6">Participates in both the initiation and recycling phases of transcription. In the presence of the delta subunit, RNAP displays an increased specificity of transcription, a decreased affinity for nucleic acids, and an increased efficiency of RNA synthesis because of enhanced recycling.</text>
</comment>
<evidence type="ECO:0000313" key="9">
    <source>
        <dbReference type="EMBL" id="MBD1379692.1"/>
    </source>
</evidence>
<evidence type="ECO:0000259" key="8">
    <source>
        <dbReference type="PROSITE" id="PS51913"/>
    </source>
</evidence>
<evidence type="ECO:0000256" key="7">
    <source>
        <dbReference type="SAM" id="MobiDB-lite"/>
    </source>
</evidence>
<comment type="subunit">
    <text evidence="6">RNAP is composed of a core of 2 alpha, a beta and a beta' subunits. The core is associated with a delta subunit and one of several sigma factors.</text>
</comment>
<dbReference type="Proteomes" id="UP000626844">
    <property type="component" value="Unassembled WGS sequence"/>
</dbReference>
<dbReference type="EMBL" id="JACXAI010000005">
    <property type="protein sequence ID" value="MBD1379692.1"/>
    <property type="molecule type" value="Genomic_DNA"/>
</dbReference>
<dbReference type="GO" id="GO:0006355">
    <property type="term" value="P:regulation of DNA-templated transcription"/>
    <property type="evidence" value="ECO:0007669"/>
    <property type="project" value="UniProtKB-UniRule"/>
</dbReference>
<dbReference type="HAMAP" id="MF_00357">
    <property type="entry name" value="RNApol_bact_RpoE"/>
    <property type="match status" value="1"/>
</dbReference>
<keyword evidence="5 6" id="KW-0804">Transcription</keyword>
<dbReference type="GO" id="GO:0003899">
    <property type="term" value="F:DNA-directed RNA polymerase activity"/>
    <property type="evidence" value="ECO:0007669"/>
    <property type="project" value="UniProtKB-UniRule"/>
</dbReference>
<sequence length="179" mass="21424">MKLSQYSPEELKETALVELAYLLFEEKRKPVQFTDLIKELKQLLGLSQEELEERIPQFYTDLNIDGRFIMLSDGSWGLRSWYPYDQLEEETQHVVKTKKKKSKKVKEEDLDDYEEMEDEAVDYDDDDEDFEESDLDEDLEDDELDEDEDLEDDDLIDDDFEDMEDDDDNLEDDEDEEND</sequence>
<dbReference type="PROSITE" id="PS51913">
    <property type="entry name" value="HTH_HARE"/>
    <property type="match status" value="1"/>
</dbReference>
<proteinExistence type="inferred from homology"/>
<keyword evidence="2 6" id="KW-0240">DNA-directed RNA polymerase</keyword>
<dbReference type="AlphaFoldDB" id="A0A926NKF1"/>